<feature type="transmembrane region" description="Helical" evidence="6">
    <location>
        <begin position="40"/>
        <end position="62"/>
    </location>
</feature>
<reference evidence="8" key="1">
    <citation type="journal article" date="2019" name="Int. J. Syst. Evol. Microbiol.">
        <title>The Global Catalogue of Microorganisms (GCM) 10K type strain sequencing project: providing services to taxonomists for standard genome sequencing and annotation.</title>
        <authorList>
            <consortium name="The Broad Institute Genomics Platform"/>
            <consortium name="The Broad Institute Genome Sequencing Center for Infectious Disease"/>
            <person name="Wu L."/>
            <person name="Ma J."/>
        </authorList>
    </citation>
    <scope>NUCLEOTIDE SEQUENCE [LARGE SCALE GENOMIC DNA]</scope>
    <source>
        <strain evidence="8">CGMCC 1.15277</strain>
    </source>
</reference>
<evidence type="ECO:0000313" key="7">
    <source>
        <dbReference type="EMBL" id="MFC6395457.1"/>
    </source>
</evidence>
<keyword evidence="4 6" id="KW-0472">Membrane</keyword>
<dbReference type="EMBL" id="JBHSUA010000002">
    <property type="protein sequence ID" value="MFC6395457.1"/>
    <property type="molecule type" value="Genomic_DNA"/>
</dbReference>
<gene>
    <name evidence="7" type="ORF">ACFP57_00400</name>
</gene>
<dbReference type="RefSeq" id="WP_343886614.1">
    <property type="nucleotide sequence ID" value="NZ_BAAAKI010000017.1"/>
</dbReference>
<evidence type="ECO:0000256" key="6">
    <source>
        <dbReference type="SAM" id="Phobius"/>
    </source>
</evidence>
<evidence type="ECO:0000313" key="8">
    <source>
        <dbReference type="Proteomes" id="UP001596266"/>
    </source>
</evidence>
<evidence type="ECO:0000256" key="1">
    <source>
        <dbReference type="ARBA" id="ARBA00004141"/>
    </source>
</evidence>
<feature type="compositionally biased region" description="Low complexity" evidence="5">
    <location>
        <begin position="1"/>
        <end position="15"/>
    </location>
</feature>
<feature type="region of interest" description="Disordered" evidence="5">
    <location>
        <begin position="1"/>
        <end position="22"/>
    </location>
</feature>
<sequence length="141" mass="16177">MSNYQQPYQYNQQPQWRPTGAADIPPEDRSAAALAHASTLIAMVISAGWLSFVGPLIMWMLWRDRSPYVRRAAAGAFNFNIWLTIATIIGWIMIFTVILFPIGIGLIFITSVMQIWSHLRATLRSLRGEDYRYPFQTQILK</sequence>
<dbReference type="Proteomes" id="UP001596266">
    <property type="component" value="Unassembled WGS sequence"/>
</dbReference>
<evidence type="ECO:0000256" key="3">
    <source>
        <dbReference type="ARBA" id="ARBA00022989"/>
    </source>
</evidence>
<proteinExistence type="predicted"/>
<evidence type="ECO:0000256" key="2">
    <source>
        <dbReference type="ARBA" id="ARBA00022692"/>
    </source>
</evidence>
<accession>A0ABW1X021</accession>
<evidence type="ECO:0000256" key="5">
    <source>
        <dbReference type="SAM" id="MobiDB-lite"/>
    </source>
</evidence>
<evidence type="ECO:0000256" key="4">
    <source>
        <dbReference type="ARBA" id="ARBA00023136"/>
    </source>
</evidence>
<dbReference type="Pfam" id="PF09685">
    <property type="entry name" value="MamF_MmsF"/>
    <property type="match status" value="1"/>
</dbReference>
<comment type="subcellular location">
    <subcellularLocation>
        <location evidence="1">Membrane</location>
        <topology evidence="1">Multi-pass membrane protein</topology>
    </subcellularLocation>
</comment>
<comment type="caution">
    <text evidence="7">The sequence shown here is derived from an EMBL/GenBank/DDBJ whole genome shotgun (WGS) entry which is preliminary data.</text>
</comment>
<dbReference type="InterPro" id="IPR019109">
    <property type="entry name" value="MamF_MmsF"/>
</dbReference>
<feature type="transmembrane region" description="Helical" evidence="6">
    <location>
        <begin position="74"/>
        <end position="92"/>
    </location>
</feature>
<feature type="transmembrane region" description="Helical" evidence="6">
    <location>
        <begin position="98"/>
        <end position="117"/>
    </location>
</feature>
<keyword evidence="2 6" id="KW-0812">Transmembrane</keyword>
<keyword evidence="8" id="KW-1185">Reference proteome</keyword>
<organism evidence="7 8">
    <name type="scientific">Luteococcus sanguinis</name>
    <dbReference type="NCBI Taxonomy" id="174038"/>
    <lineage>
        <taxon>Bacteria</taxon>
        <taxon>Bacillati</taxon>
        <taxon>Actinomycetota</taxon>
        <taxon>Actinomycetes</taxon>
        <taxon>Propionibacteriales</taxon>
        <taxon>Propionibacteriaceae</taxon>
        <taxon>Luteococcus</taxon>
    </lineage>
</organism>
<name>A0ABW1X021_9ACTN</name>
<protein>
    <submittedName>
        <fullName evidence="7">DUF4870 domain-containing protein</fullName>
    </submittedName>
</protein>
<keyword evidence="3 6" id="KW-1133">Transmembrane helix</keyword>